<dbReference type="STRING" id="554065.E1ZMT7"/>
<keyword evidence="4" id="KW-0378">Hydrolase</keyword>
<evidence type="ECO:0000256" key="7">
    <source>
        <dbReference type="ARBA" id="ARBA00043224"/>
    </source>
</evidence>
<gene>
    <name evidence="9" type="ORF">CHLNCDRAFT_12440</name>
</gene>
<dbReference type="EC" id="3.5.1.19" evidence="6"/>
<dbReference type="InterPro" id="IPR052347">
    <property type="entry name" value="Isochorismatase_Nicotinamidase"/>
</dbReference>
<keyword evidence="2" id="KW-0662">Pyridine nucleotide biosynthesis</keyword>
<dbReference type="PANTHER" id="PTHR11080:SF2">
    <property type="entry name" value="LD05707P"/>
    <property type="match status" value="1"/>
</dbReference>
<comment type="similarity">
    <text evidence="1">Belongs to the isochorismatase family.</text>
</comment>
<keyword evidence="10" id="KW-1185">Reference proteome</keyword>
<dbReference type="InParanoid" id="E1ZMT7"/>
<evidence type="ECO:0000259" key="8">
    <source>
        <dbReference type="Pfam" id="PF00857"/>
    </source>
</evidence>
<name>E1ZMT7_CHLVA</name>
<feature type="domain" description="Isochorismatase-like" evidence="8">
    <location>
        <begin position="41"/>
        <end position="144"/>
    </location>
</feature>
<feature type="non-terminal residue" evidence="9">
    <location>
        <position position="144"/>
    </location>
</feature>
<dbReference type="InterPro" id="IPR000868">
    <property type="entry name" value="Isochorismatase-like_dom"/>
</dbReference>
<evidence type="ECO:0000256" key="5">
    <source>
        <dbReference type="ARBA" id="ARBA00037900"/>
    </source>
</evidence>
<comment type="pathway">
    <text evidence="5">Cofactor biosynthesis; nicotinate biosynthesis; nicotinate from nicotinamide: step 1/1.</text>
</comment>
<evidence type="ECO:0000313" key="9">
    <source>
        <dbReference type="EMBL" id="EFN52749.1"/>
    </source>
</evidence>
<feature type="non-terminal residue" evidence="9">
    <location>
        <position position="1"/>
    </location>
</feature>
<dbReference type="RefSeq" id="XP_005844851.1">
    <property type="nucleotide sequence ID" value="XM_005844789.1"/>
</dbReference>
<dbReference type="InterPro" id="IPR036380">
    <property type="entry name" value="Isochorismatase-like_sf"/>
</dbReference>
<sequence length="144" mass="15122">HTQSHVSFITSHPAQLDGGWELVGGASGRTVEVEVGGRRTALRLFPSHCVAGTSGAQFAEGLDIQLIQHSVHKGMAEGVEAYSAFHDMARSSTGEPALPGLTGWLRQRGVSTLFVCGVATEFCVRATVLDSLAEGFATVLLTDA</sequence>
<evidence type="ECO:0000256" key="2">
    <source>
        <dbReference type="ARBA" id="ARBA00022642"/>
    </source>
</evidence>
<dbReference type="Proteomes" id="UP000008141">
    <property type="component" value="Unassembled WGS sequence"/>
</dbReference>
<dbReference type="AlphaFoldDB" id="E1ZMT7"/>
<keyword evidence="3" id="KW-0479">Metal-binding</keyword>
<evidence type="ECO:0000256" key="1">
    <source>
        <dbReference type="ARBA" id="ARBA00006336"/>
    </source>
</evidence>
<dbReference type="GO" id="GO:0019363">
    <property type="term" value="P:pyridine nucleotide biosynthetic process"/>
    <property type="evidence" value="ECO:0007669"/>
    <property type="project" value="UniProtKB-KW"/>
</dbReference>
<proteinExistence type="inferred from homology"/>
<dbReference type="PANTHER" id="PTHR11080">
    <property type="entry name" value="PYRAZINAMIDASE/NICOTINAMIDASE"/>
    <property type="match status" value="1"/>
</dbReference>
<reference evidence="9 10" key="1">
    <citation type="journal article" date="2010" name="Plant Cell">
        <title>The Chlorella variabilis NC64A genome reveals adaptation to photosymbiosis, coevolution with viruses, and cryptic sex.</title>
        <authorList>
            <person name="Blanc G."/>
            <person name="Duncan G."/>
            <person name="Agarkova I."/>
            <person name="Borodovsky M."/>
            <person name="Gurnon J."/>
            <person name="Kuo A."/>
            <person name="Lindquist E."/>
            <person name="Lucas S."/>
            <person name="Pangilinan J."/>
            <person name="Polle J."/>
            <person name="Salamov A."/>
            <person name="Terry A."/>
            <person name="Yamada T."/>
            <person name="Dunigan D.D."/>
            <person name="Grigoriev I.V."/>
            <person name="Claverie J.M."/>
            <person name="Van Etten J.L."/>
        </authorList>
    </citation>
    <scope>NUCLEOTIDE SEQUENCE [LARGE SCALE GENOMIC DNA]</scope>
    <source>
        <strain evidence="9 10">NC64A</strain>
    </source>
</reference>
<dbReference type="Pfam" id="PF00857">
    <property type="entry name" value="Isochorismatase"/>
    <property type="match status" value="1"/>
</dbReference>
<evidence type="ECO:0000256" key="6">
    <source>
        <dbReference type="ARBA" id="ARBA00039017"/>
    </source>
</evidence>
<dbReference type="GeneID" id="17352273"/>
<dbReference type="eggNOG" id="KOG4003">
    <property type="taxonomic scope" value="Eukaryota"/>
</dbReference>
<dbReference type="EMBL" id="GL433854">
    <property type="protein sequence ID" value="EFN52749.1"/>
    <property type="molecule type" value="Genomic_DNA"/>
</dbReference>
<dbReference type="GO" id="GO:0008936">
    <property type="term" value="F:nicotinamidase activity"/>
    <property type="evidence" value="ECO:0007669"/>
    <property type="project" value="UniProtKB-EC"/>
</dbReference>
<dbReference type="KEGG" id="cvr:CHLNCDRAFT_12440"/>
<dbReference type="Gene3D" id="3.40.50.850">
    <property type="entry name" value="Isochorismatase-like"/>
    <property type="match status" value="1"/>
</dbReference>
<evidence type="ECO:0000313" key="10">
    <source>
        <dbReference type="Proteomes" id="UP000008141"/>
    </source>
</evidence>
<dbReference type="OrthoDB" id="167809at2759"/>
<evidence type="ECO:0000256" key="4">
    <source>
        <dbReference type="ARBA" id="ARBA00022801"/>
    </source>
</evidence>
<organism evidence="10">
    <name type="scientific">Chlorella variabilis</name>
    <name type="common">Green alga</name>
    <dbReference type="NCBI Taxonomy" id="554065"/>
    <lineage>
        <taxon>Eukaryota</taxon>
        <taxon>Viridiplantae</taxon>
        <taxon>Chlorophyta</taxon>
        <taxon>core chlorophytes</taxon>
        <taxon>Trebouxiophyceae</taxon>
        <taxon>Chlorellales</taxon>
        <taxon>Chlorellaceae</taxon>
        <taxon>Chlorella clade</taxon>
        <taxon>Chlorella</taxon>
    </lineage>
</organism>
<evidence type="ECO:0000256" key="3">
    <source>
        <dbReference type="ARBA" id="ARBA00022723"/>
    </source>
</evidence>
<protein>
    <recommendedName>
        <fullName evidence="6">nicotinamidase</fullName>
        <ecNumber evidence="6">3.5.1.19</ecNumber>
    </recommendedName>
    <alternativeName>
        <fullName evidence="7">Nicotinamide deamidase</fullName>
    </alternativeName>
</protein>
<dbReference type="GO" id="GO:0046872">
    <property type="term" value="F:metal ion binding"/>
    <property type="evidence" value="ECO:0007669"/>
    <property type="project" value="UniProtKB-KW"/>
</dbReference>
<accession>E1ZMT7</accession>
<dbReference type="SUPFAM" id="SSF52499">
    <property type="entry name" value="Isochorismatase-like hydrolases"/>
    <property type="match status" value="1"/>
</dbReference>